<reference evidence="3 5" key="1">
    <citation type="submission" date="2019-09" db="EMBL/GenBank/DDBJ databases">
        <title>Genome sequence of Clostridium sp. EA1.</title>
        <authorList>
            <person name="Poehlein A."/>
            <person name="Bengelsdorf F.R."/>
            <person name="Daniel R."/>
        </authorList>
    </citation>
    <scope>NUCLEOTIDE SEQUENCE [LARGE SCALE GENOMIC DNA]</scope>
    <source>
        <strain evidence="3 5">EA1</strain>
    </source>
</reference>
<dbReference type="RefSeq" id="WP_156990435.1">
    <property type="nucleotide sequence ID" value="NZ_CP060286.1"/>
</dbReference>
<sequence>MADYVIVTDSSCDLPSELAKELELVVLPLSFHLNGKEYHNYLDEREMPIGEFYRRIRAGEPCTTSAVNVDAYKSAMEPLLQQGVDILDIAFSSGLSATYSSAKIACEELAEKYPGRKVFAVDTLAASLGQGLLIYLAVQMKRAGKSIEEVRGWVEENKLRLCHWFTVDDLNHLKRGGRISGATALFGTMLNIKPVLHVDDEGHLIPMGKVRGRRASLDALADHMEQSADDPASQTVFISHGDCREDAEYLAGEIKRRMGVKNFVIGNVGPVIGTHSGPGTMALFFLGSKR</sequence>
<dbReference type="Pfam" id="PF02645">
    <property type="entry name" value="DegV"/>
    <property type="match status" value="1"/>
</dbReference>
<accession>A0A7G8T6T1</accession>
<dbReference type="Gene3D" id="3.30.1180.10">
    <property type="match status" value="1"/>
</dbReference>
<name>A0A6N8I038_9FIRM</name>
<dbReference type="Proteomes" id="UP000469440">
    <property type="component" value="Unassembled WGS sequence"/>
</dbReference>
<dbReference type="PROSITE" id="PS51482">
    <property type="entry name" value="DEGV"/>
    <property type="match status" value="1"/>
</dbReference>
<dbReference type="GO" id="GO:0008289">
    <property type="term" value="F:lipid binding"/>
    <property type="evidence" value="ECO:0007669"/>
    <property type="project" value="UniProtKB-KW"/>
</dbReference>
<dbReference type="EMBL" id="VWXL01000052">
    <property type="protein sequence ID" value="MVB11097.1"/>
    <property type="molecule type" value="Genomic_DNA"/>
</dbReference>
<evidence type="ECO:0000313" key="6">
    <source>
        <dbReference type="Proteomes" id="UP000515909"/>
    </source>
</evidence>
<dbReference type="NCBIfam" id="TIGR00762">
    <property type="entry name" value="DegV"/>
    <property type="match status" value="1"/>
</dbReference>
<comment type="function">
    <text evidence="1">May bind long-chain fatty acids, such as palmitate, and may play a role in lipid transport or fatty acid metabolism.</text>
</comment>
<dbReference type="SUPFAM" id="SSF82549">
    <property type="entry name" value="DAK1/DegV-like"/>
    <property type="match status" value="1"/>
</dbReference>
<dbReference type="KEGG" id="cfem:HCR03_11185"/>
<dbReference type="OrthoDB" id="9780660at2"/>
<protein>
    <submittedName>
        <fullName evidence="3">DegV domain-containing protein</fullName>
    </submittedName>
    <submittedName>
        <fullName evidence="4">DegV family protein</fullName>
    </submittedName>
</protein>
<dbReference type="AlphaFoldDB" id="A0A6N8I038"/>
<accession>A0A6N8I038</accession>
<evidence type="ECO:0000313" key="5">
    <source>
        <dbReference type="Proteomes" id="UP000469440"/>
    </source>
</evidence>
<evidence type="ECO:0000256" key="1">
    <source>
        <dbReference type="ARBA" id="ARBA00003238"/>
    </source>
</evidence>
<keyword evidence="5" id="KW-1185">Reference proteome</keyword>
<evidence type="ECO:0000256" key="2">
    <source>
        <dbReference type="ARBA" id="ARBA00023121"/>
    </source>
</evidence>
<gene>
    <name evidence="3" type="ORF">CAFE_17990</name>
    <name evidence="4" type="ORF">HCR03_11185</name>
</gene>
<dbReference type="Proteomes" id="UP000515909">
    <property type="component" value="Chromosome"/>
</dbReference>
<reference evidence="4 6" key="2">
    <citation type="submission" date="2020-08" db="EMBL/GenBank/DDBJ databases">
        <title>The isolate Caproiciproducens sp. 7D4C2 produces n-caproate at mildly acidic conditions from hexoses: genome and rBOX comparison with related strains and chain-elongating bacteria.</title>
        <authorList>
            <person name="Esquivel-Elizondo S."/>
            <person name="Bagci C."/>
            <person name="Temovska M."/>
            <person name="Jeon B.S."/>
            <person name="Bessarab I."/>
            <person name="Williams R.B.H."/>
            <person name="Huson D.H."/>
            <person name="Angenent L.T."/>
        </authorList>
    </citation>
    <scope>NUCLEOTIDE SEQUENCE [LARGE SCALE GENOMIC DNA]</scope>
    <source>
        <strain evidence="4 6">7D4C2</strain>
    </source>
</reference>
<dbReference type="InterPro" id="IPR003797">
    <property type="entry name" value="DegV"/>
</dbReference>
<evidence type="ECO:0000313" key="3">
    <source>
        <dbReference type="EMBL" id="MVB11097.1"/>
    </source>
</evidence>
<organism evidence="3 5">
    <name type="scientific">Caproicibacter fermentans</name>
    <dbReference type="NCBI Taxonomy" id="2576756"/>
    <lineage>
        <taxon>Bacteria</taxon>
        <taxon>Bacillati</taxon>
        <taxon>Bacillota</taxon>
        <taxon>Clostridia</taxon>
        <taxon>Eubacteriales</taxon>
        <taxon>Acutalibacteraceae</taxon>
        <taxon>Caproicibacter</taxon>
    </lineage>
</organism>
<evidence type="ECO:0000313" key="4">
    <source>
        <dbReference type="EMBL" id="QNK39322.1"/>
    </source>
</evidence>
<dbReference type="InterPro" id="IPR050270">
    <property type="entry name" value="DegV_domain_contain"/>
</dbReference>
<dbReference type="PANTHER" id="PTHR33434">
    <property type="entry name" value="DEGV DOMAIN-CONTAINING PROTEIN DR_1986-RELATED"/>
    <property type="match status" value="1"/>
</dbReference>
<dbReference type="PANTHER" id="PTHR33434:SF3">
    <property type="entry name" value="DEGV DOMAIN-CONTAINING PROTEIN YITS"/>
    <property type="match status" value="1"/>
</dbReference>
<proteinExistence type="predicted"/>
<dbReference type="InterPro" id="IPR043168">
    <property type="entry name" value="DegV_C"/>
</dbReference>
<keyword evidence="2" id="KW-0446">Lipid-binding</keyword>
<dbReference type="Gene3D" id="3.40.50.10170">
    <property type="match status" value="1"/>
</dbReference>
<dbReference type="EMBL" id="CP060286">
    <property type="protein sequence ID" value="QNK39322.1"/>
    <property type="molecule type" value="Genomic_DNA"/>
</dbReference>